<dbReference type="KEGG" id="aup:AsAng_0011900"/>
<dbReference type="EMBL" id="AP026867">
    <property type="protein sequence ID" value="BDS10482.1"/>
    <property type="molecule type" value="Genomic_DNA"/>
</dbReference>
<reference evidence="1" key="1">
    <citation type="submission" date="2022-09" db="EMBL/GenBank/DDBJ databases">
        <title>Aureispira anguillicida sp. nov., isolated from Leptocephalus of Japanese eel Anguilla japonica.</title>
        <authorList>
            <person name="Yuasa K."/>
            <person name="Mekata T."/>
            <person name="Ikunari K."/>
        </authorList>
    </citation>
    <scope>NUCLEOTIDE SEQUENCE</scope>
    <source>
        <strain evidence="1">EL160426</strain>
    </source>
</reference>
<evidence type="ECO:0000313" key="2">
    <source>
        <dbReference type="Proteomes" id="UP001060919"/>
    </source>
</evidence>
<name>A0A916DRL9_9BACT</name>
<keyword evidence="2" id="KW-1185">Reference proteome</keyword>
<protein>
    <submittedName>
        <fullName evidence="1">Uncharacterized protein</fullName>
    </submittedName>
</protein>
<evidence type="ECO:0000313" key="1">
    <source>
        <dbReference type="EMBL" id="BDS10482.1"/>
    </source>
</evidence>
<accession>A0A916DRL9</accession>
<sequence>MNDTILEAVDIQQQIKEKLIQLGISIDEKRSFDGESKRLKFYSLETKKEWQGQDPKEQLQQIPRTLHTLFLIDWRGNTTVQQKKANGSSEEIEFSRTTENFDTEYNDERVLLYQIAWNMNTQVLYGVNLLEGGENLKVYGLERDSNELVLEYYSIIDFLDSLTAL</sequence>
<dbReference type="RefSeq" id="WP_264791789.1">
    <property type="nucleotide sequence ID" value="NZ_AP026867.1"/>
</dbReference>
<gene>
    <name evidence="1" type="ORF">AsAng_0011900</name>
</gene>
<proteinExistence type="predicted"/>
<dbReference type="Proteomes" id="UP001060919">
    <property type="component" value="Chromosome"/>
</dbReference>
<organism evidence="1 2">
    <name type="scientific">Aureispira anguillae</name>
    <dbReference type="NCBI Taxonomy" id="2864201"/>
    <lineage>
        <taxon>Bacteria</taxon>
        <taxon>Pseudomonadati</taxon>
        <taxon>Bacteroidota</taxon>
        <taxon>Saprospiria</taxon>
        <taxon>Saprospirales</taxon>
        <taxon>Saprospiraceae</taxon>
        <taxon>Aureispira</taxon>
    </lineage>
</organism>
<dbReference type="AlphaFoldDB" id="A0A916DRL9"/>